<keyword evidence="2" id="KW-1185">Reference proteome</keyword>
<sequence>MMALLGICMSTHFFCASHRENARADGIAHHSLDQALGLHKARQEIGKLQADVGGQEHRCHGDTRGTSTAWELRPPRCREAL</sequence>
<accession>A0AAV7W4K1</accession>
<gene>
    <name evidence="1" type="ORF">NDU88_003180</name>
</gene>
<name>A0AAV7W4K1_PLEWA</name>
<evidence type="ECO:0000313" key="1">
    <source>
        <dbReference type="EMBL" id="KAJ1207790.1"/>
    </source>
</evidence>
<protein>
    <submittedName>
        <fullName evidence="1">Uncharacterized protein</fullName>
    </submittedName>
</protein>
<proteinExistence type="predicted"/>
<organism evidence="1 2">
    <name type="scientific">Pleurodeles waltl</name>
    <name type="common">Iberian ribbed newt</name>
    <dbReference type="NCBI Taxonomy" id="8319"/>
    <lineage>
        <taxon>Eukaryota</taxon>
        <taxon>Metazoa</taxon>
        <taxon>Chordata</taxon>
        <taxon>Craniata</taxon>
        <taxon>Vertebrata</taxon>
        <taxon>Euteleostomi</taxon>
        <taxon>Amphibia</taxon>
        <taxon>Batrachia</taxon>
        <taxon>Caudata</taxon>
        <taxon>Salamandroidea</taxon>
        <taxon>Salamandridae</taxon>
        <taxon>Pleurodelinae</taxon>
        <taxon>Pleurodeles</taxon>
    </lineage>
</organism>
<comment type="caution">
    <text evidence="1">The sequence shown here is derived from an EMBL/GenBank/DDBJ whole genome shotgun (WGS) entry which is preliminary data.</text>
</comment>
<dbReference type="Proteomes" id="UP001066276">
    <property type="component" value="Chromosome 1_2"/>
</dbReference>
<evidence type="ECO:0000313" key="2">
    <source>
        <dbReference type="Proteomes" id="UP001066276"/>
    </source>
</evidence>
<dbReference type="EMBL" id="JANPWB010000002">
    <property type="protein sequence ID" value="KAJ1207790.1"/>
    <property type="molecule type" value="Genomic_DNA"/>
</dbReference>
<dbReference type="AlphaFoldDB" id="A0AAV7W4K1"/>
<reference evidence="1" key="1">
    <citation type="journal article" date="2022" name="bioRxiv">
        <title>Sequencing and chromosome-scale assembly of the giantPleurodeles waltlgenome.</title>
        <authorList>
            <person name="Brown T."/>
            <person name="Elewa A."/>
            <person name="Iarovenko S."/>
            <person name="Subramanian E."/>
            <person name="Araus A.J."/>
            <person name="Petzold A."/>
            <person name="Susuki M."/>
            <person name="Suzuki K.-i.T."/>
            <person name="Hayashi T."/>
            <person name="Toyoda A."/>
            <person name="Oliveira C."/>
            <person name="Osipova E."/>
            <person name="Leigh N.D."/>
            <person name="Simon A."/>
            <person name="Yun M.H."/>
        </authorList>
    </citation>
    <scope>NUCLEOTIDE SEQUENCE</scope>
    <source>
        <strain evidence="1">20211129_DDA</strain>
        <tissue evidence="1">Liver</tissue>
    </source>
</reference>